<comment type="caution">
    <text evidence="2">The sequence shown here is derived from an EMBL/GenBank/DDBJ whole genome shotgun (WGS) entry which is preliminary data.</text>
</comment>
<proteinExistence type="predicted"/>
<dbReference type="EMBL" id="PCHJ01000010">
    <property type="protein sequence ID" value="PKV10110.1"/>
    <property type="molecule type" value="Genomic_DNA"/>
</dbReference>
<sequence length="95" mass="9631">MRSVRKASKGSSTGRDRWRQSLGKGILLNMRQRQHMSIRPATAVSLLLSVILPLGLLAGTNADASTSASEPAVASANAPATAGGTGGGSSDPSRS</sequence>
<feature type="region of interest" description="Disordered" evidence="1">
    <location>
        <begin position="62"/>
        <end position="95"/>
    </location>
</feature>
<evidence type="ECO:0000313" key="2">
    <source>
        <dbReference type="EMBL" id="PKV10110.1"/>
    </source>
</evidence>
<dbReference type="AlphaFoldDB" id="A0A2N3RC83"/>
<feature type="compositionally biased region" description="Low complexity" evidence="1">
    <location>
        <begin position="67"/>
        <end position="82"/>
    </location>
</feature>
<dbReference type="Proteomes" id="UP000233731">
    <property type="component" value="Unassembled WGS sequence"/>
</dbReference>
<feature type="region of interest" description="Disordered" evidence="1">
    <location>
        <begin position="1"/>
        <end position="21"/>
    </location>
</feature>
<evidence type="ECO:0000256" key="1">
    <source>
        <dbReference type="SAM" id="MobiDB-lite"/>
    </source>
</evidence>
<accession>A0A2N3RC83</accession>
<gene>
    <name evidence="2" type="ORF">CQR44_0380</name>
</gene>
<protein>
    <submittedName>
        <fullName evidence="2">Uncharacterized protein</fullName>
    </submittedName>
</protein>
<organism evidence="2 3">
    <name type="scientific">Bifidobacterium asteroides</name>
    <dbReference type="NCBI Taxonomy" id="1684"/>
    <lineage>
        <taxon>Bacteria</taxon>
        <taxon>Bacillati</taxon>
        <taxon>Actinomycetota</taxon>
        <taxon>Actinomycetes</taxon>
        <taxon>Bifidobacteriales</taxon>
        <taxon>Bifidobacteriaceae</taxon>
        <taxon>Bifidobacterium</taxon>
    </lineage>
</organism>
<name>A0A2N3RC83_9BIFI</name>
<evidence type="ECO:0000313" key="3">
    <source>
        <dbReference type="Proteomes" id="UP000233731"/>
    </source>
</evidence>
<reference evidence="2 3" key="1">
    <citation type="submission" date="2017-10" db="EMBL/GenBank/DDBJ databases">
        <title>Bifidobacterium genomics.</title>
        <authorList>
            <person name="Lugli G.A."/>
            <person name="Milani C."/>
            <person name="Mancabelli L."/>
        </authorList>
    </citation>
    <scope>NUCLEOTIDE SEQUENCE [LARGE SCALE GENOMIC DNA]</scope>
    <source>
        <strain evidence="2 3">1460B</strain>
    </source>
</reference>